<dbReference type="OrthoDB" id="3685489at2"/>
<protein>
    <submittedName>
        <fullName evidence="1">Uncharacterized protein</fullName>
    </submittedName>
</protein>
<name>A0A317DJ46_9ACTN</name>
<comment type="caution">
    <text evidence="1">The sequence shown here is derived from an EMBL/GenBank/DDBJ whole genome shotgun (WGS) entry which is preliminary data.</text>
</comment>
<dbReference type="Proteomes" id="UP000246050">
    <property type="component" value="Unassembled WGS sequence"/>
</dbReference>
<dbReference type="RefSeq" id="WP_109802435.1">
    <property type="nucleotide sequence ID" value="NZ_QGKS01000235.1"/>
</dbReference>
<reference evidence="1 2" key="1">
    <citation type="submission" date="2018-05" db="EMBL/GenBank/DDBJ databases">
        <title>Micromonosporas from Atacama Desert.</title>
        <authorList>
            <person name="Carro L."/>
            <person name="Golinska P."/>
            <person name="Klenk H.-P."/>
            <person name="Goodfellow M."/>
        </authorList>
    </citation>
    <scope>NUCLEOTIDE SEQUENCE [LARGE SCALE GENOMIC DNA]</scope>
    <source>
        <strain evidence="1 2">4G51</strain>
    </source>
</reference>
<sequence>MSFLTDPALRRIAAVTNDVLAEHLWRYDTATEDALGDLARILHRTALGFNNTTAFLDKAVQELTARPDLRLAGYGQALPNVLAAVQRHGILADLLIDAYRAWRRHRQIEQHRDERHLLLQPGDPSRGVAVLRAHGPHTWRVLPDAEAAEAFGVPSRCRIIGQVAWTDDGWLPTAYTNPEHLQAQPAITYRLPVCDDLAPACRSLLRWWQLRHSATWRSRTPDQLTESELDQLAA</sequence>
<gene>
    <name evidence="1" type="ORF">DKT69_16510</name>
</gene>
<evidence type="ECO:0000313" key="1">
    <source>
        <dbReference type="EMBL" id="PWR14392.1"/>
    </source>
</evidence>
<accession>A0A317DJ46</accession>
<dbReference type="EMBL" id="QGKS01000235">
    <property type="protein sequence ID" value="PWR14392.1"/>
    <property type="molecule type" value="Genomic_DNA"/>
</dbReference>
<evidence type="ECO:0000313" key="2">
    <source>
        <dbReference type="Proteomes" id="UP000246050"/>
    </source>
</evidence>
<proteinExistence type="predicted"/>
<organism evidence="1 2">
    <name type="scientific">Micromonospora sicca</name>
    <dbReference type="NCBI Taxonomy" id="2202420"/>
    <lineage>
        <taxon>Bacteria</taxon>
        <taxon>Bacillati</taxon>
        <taxon>Actinomycetota</taxon>
        <taxon>Actinomycetes</taxon>
        <taxon>Micromonosporales</taxon>
        <taxon>Micromonosporaceae</taxon>
        <taxon>Micromonospora</taxon>
    </lineage>
</organism>
<dbReference type="AlphaFoldDB" id="A0A317DJ46"/>